<organism evidence="8 9">
    <name type="scientific">Kangiella aquimarina</name>
    <dbReference type="NCBI Taxonomy" id="261965"/>
    <lineage>
        <taxon>Bacteria</taxon>
        <taxon>Pseudomonadati</taxon>
        <taxon>Pseudomonadota</taxon>
        <taxon>Gammaproteobacteria</taxon>
        <taxon>Kangiellales</taxon>
        <taxon>Kangiellaceae</taxon>
        <taxon>Kangiella</taxon>
    </lineage>
</organism>
<evidence type="ECO:0000256" key="4">
    <source>
        <dbReference type="ARBA" id="ARBA00022989"/>
    </source>
</evidence>
<dbReference type="Proteomes" id="UP001324185">
    <property type="component" value="Chromosome"/>
</dbReference>
<dbReference type="InterPro" id="IPR011701">
    <property type="entry name" value="MFS"/>
</dbReference>
<feature type="transmembrane region" description="Helical" evidence="6">
    <location>
        <begin position="33"/>
        <end position="50"/>
    </location>
</feature>
<dbReference type="Pfam" id="PF07690">
    <property type="entry name" value="MFS_1"/>
    <property type="match status" value="1"/>
</dbReference>
<dbReference type="PANTHER" id="PTHR12778:SF10">
    <property type="entry name" value="MAJOR FACILITATOR SUPERFAMILY DOMAIN-CONTAINING PROTEIN 3"/>
    <property type="match status" value="1"/>
</dbReference>
<accession>A0ABZ0X6D1</accession>
<evidence type="ECO:0000256" key="3">
    <source>
        <dbReference type="ARBA" id="ARBA00022692"/>
    </source>
</evidence>
<dbReference type="PROSITE" id="PS50850">
    <property type="entry name" value="MFS"/>
    <property type="match status" value="1"/>
</dbReference>
<keyword evidence="5 6" id="KW-0472">Membrane</keyword>
<evidence type="ECO:0000256" key="1">
    <source>
        <dbReference type="ARBA" id="ARBA00004141"/>
    </source>
</evidence>
<feature type="domain" description="Major facilitator superfamily (MFS) profile" evidence="7">
    <location>
        <begin position="1"/>
        <end position="432"/>
    </location>
</feature>
<evidence type="ECO:0000256" key="2">
    <source>
        <dbReference type="ARBA" id="ARBA00022448"/>
    </source>
</evidence>
<sequence length="446" mass="48639">MLLLGFSAGLPFLLVMGTFSLLLKDAGITRSDIGYASWIGLAYSIKVLWAPLVDNLKIPFLDKLFGKRRSWLFVAQVGITVCLSAIAITDAAVNTAMILCFAIVTAFLSATQDIVIDAFRVESVDDKKQGAASAMYIMGYRLAMIAAGAGALILADAEIGGNWEVSYKIMALCMSVGLIGWLLSPEPPHVEKAVGHSELDHRVTNRLLNAVPATSTRLKDFIQNSSVSQHIIRAIISPFVDFIIRFRWWGLVIIAFIMAFRVSDLVMGVMTNVFYDDMGFSKTEIAEISKVYGLIMTIVGAFIGGIAVNRVSILRCLYAGALLVMMTNLLFAHMATLPKSNELLIAVISADNLAGGFAQGVLMAYFATLVNKEFTATQYALYTSLMTLVGKILGGFSGADIDRWGYELFFIYTAFLGIPAVILVMALMYREKLMRGTVDIKNKGDS</sequence>
<feature type="transmembrane region" description="Helical" evidence="6">
    <location>
        <begin position="379"/>
        <end position="397"/>
    </location>
</feature>
<keyword evidence="2" id="KW-0813">Transport</keyword>
<evidence type="ECO:0000313" key="9">
    <source>
        <dbReference type="Proteomes" id="UP001324185"/>
    </source>
</evidence>
<keyword evidence="9" id="KW-1185">Reference proteome</keyword>
<dbReference type="SUPFAM" id="SSF103473">
    <property type="entry name" value="MFS general substrate transporter"/>
    <property type="match status" value="1"/>
</dbReference>
<dbReference type="PANTHER" id="PTHR12778">
    <property type="entry name" value="SOLUTE CARRIER FAMILY 33 ACETYL-COA TRANSPORTER -RELATED"/>
    <property type="match status" value="1"/>
</dbReference>
<evidence type="ECO:0000256" key="6">
    <source>
        <dbReference type="SAM" id="Phobius"/>
    </source>
</evidence>
<feature type="transmembrane region" description="Helical" evidence="6">
    <location>
        <begin position="248"/>
        <end position="271"/>
    </location>
</feature>
<dbReference type="InterPro" id="IPR020846">
    <property type="entry name" value="MFS_dom"/>
</dbReference>
<keyword evidence="3 6" id="KW-0812">Transmembrane</keyword>
<protein>
    <submittedName>
        <fullName evidence="8">MFS transporter</fullName>
    </submittedName>
</protein>
<dbReference type="EMBL" id="CP140158">
    <property type="protein sequence ID" value="WQG86161.1"/>
    <property type="molecule type" value="Genomic_DNA"/>
</dbReference>
<dbReference type="NCBIfam" id="TIGR00901">
    <property type="entry name" value="2A0125"/>
    <property type="match status" value="1"/>
</dbReference>
<feature type="transmembrane region" description="Helical" evidence="6">
    <location>
        <begin position="291"/>
        <end position="309"/>
    </location>
</feature>
<dbReference type="InterPro" id="IPR004752">
    <property type="entry name" value="AmpG_permease/AT-1"/>
</dbReference>
<dbReference type="Gene3D" id="1.20.1250.20">
    <property type="entry name" value="MFS general substrate transporter like domains"/>
    <property type="match status" value="2"/>
</dbReference>
<reference evidence="8 9" key="1">
    <citation type="submission" date="2023-11" db="EMBL/GenBank/DDBJ databases">
        <title>MicrobeMod: A computational toolkit for identifying prokaryotic methylation and restriction-modification with nanopore sequencing.</title>
        <authorList>
            <person name="Crits-Christoph A."/>
            <person name="Kang S.C."/>
            <person name="Lee H."/>
            <person name="Ostrov N."/>
        </authorList>
    </citation>
    <scope>NUCLEOTIDE SEQUENCE [LARGE SCALE GENOMIC DNA]</scope>
    <source>
        <strain evidence="8 9">DSMZ 16071</strain>
    </source>
</reference>
<feature type="transmembrane region" description="Helical" evidence="6">
    <location>
        <begin position="316"/>
        <end position="337"/>
    </location>
</feature>
<evidence type="ECO:0000313" key="8">
    <source>
        <dbReference type="EMBL" id="WQG86161.1"/>
    </source>
</evidence>
<feature type="transmembrane region" description="Helical" evidence="6">
    <location>
        <begin position="409"/>
        <end position="429"/>
    </location>
</feature>
<feature type="transmembrane region" description="Helical" evidence="6">
    <location>
        <begin position="343"/>
        <end position="367"/>
    </location>
</feature>
<evidence type="ECO:0000259" key="7">
    <source>
        <dbReference type="PROSITE" id="PS50850"/>
    </source>
</evidence>
<dbReference type="InterPro" id="IPR036259">
    <property type="entry name" value="MFS_trans_sf"/>
</dbReference>
<feature type="transmembrane region" description="Helical" evidence="6">
    <location>
        <begin position="95"/>
        <end position="119"/>
    </location>
</feature>
<comment type="subcellular location">
    <subcellularLocation>
        <location evidence="1">Membrane</location>
        <topology evidence="1">Multi-pass membrane protein</topology>
    </subcellularLocation>
</comment>
<evidence type="ECO:0000256" key="5">
    <source>
        <dbReference type="ARBA" id="ARBA00023136"/>
    </source>
</evidence>
<name>A0ABZ0X6D1_9GAMM</name>
<proteinExistence type="predicted"/>
<feature type="transmembrane region" description="Helical" evidence="6">
    <location>
        <begin position="131"/>
        <end position="153"/>
    </location>
</feature>
<keyword evidence="4 6" id="KW-1133">Transmembrane helix</keyword>
<gene>
    <name evidence="8" type="ORF">SR900_04525</name>
</gene>
<feature type="transmembrane region" description="Helical" evidence="6">
    <location>
        <begin position="71"/>
        <end position="89"/>
    </location>
</feature>